<accession>A0A6S6TR31</accession>
<feature type="transmembrane region" description="Helical" evidence="1">
    <location>
        <begin position="20"/>
        <end position="39"/>
    </location>
</feature>
<keyword evidence="1" id="KW-0812">Transmembrane</keyword>
<sequence>MDYMFETGFLGTRAPFFMDFVMIMVAVLPLLALAAIAMAKVKSYKLHARSQSIIFVVSVIVVSYFEYGVRAGGGFTTFMEGSNTSHNYAFYVLIFHIAVAVLSLVIWVKTIWSARKAEKNGTLPGSASLAHKKAGQLTFVGIFMTAFTGIWVYVLLFVY</sequence>
<proteinExistence type="predicted"/>
<keyword evidence="1" id="KW-0472">Membrane</keyword>
<dbReference type="InterPro" id="IPR007352">
    <property type="entry name" value="DUF420"/>
</dbReference>
<feature type="transmembrane region" description="Helical" evidence="1">
    <location>
        <begin position="137"/>
        <end position="158"/>
    </location>
</feature>
<reference evidence="2" key="1">
    <citation type="submission" date="2020-01" db="EMBL/GenBank/DDBJ databases">
        <authorList>
            <person name="Meier V. D."/>
            <person name="Meier V D."/>
        </authorList>
    </citation>
    <scope>NUCLEOTIDE SEQUENCE</scope>
    <source>
        <strain evidence="2">HLG_WM_MAG_06</strain>
    </source>
</reference>
<organism evidence="2">
    <name type="scientific">uncultured Sulfurovum sp</name>
    <dbReference type="NCBI Taxonomy" id="269237"/>
    <lineage>
        <taxon>Bacteria</taxon>
        <taxon>Pseudomonadati</taxon>
        <taxon>Campylobacterota</taxon>
        <taxon>Epsilonproteobacteria</taxon>
        <taxon>Campylobacterales</taxon>
        <taxon>Sulfurovaceae</taxon>
        <taxon>Sulfurovum</taxon>
        <taxon>environmental samples</taxon>
    </lineage>
</organism>
<feature type="transmembrane region" description="Helical" evidence="1">
    <location>
        <begin position="51"/>
        <end position="68"/>
    </location>
</feature>
<evidence type="ECO:0000313" key="2">
    <source>
        <dbReference type="EMBL" id="CAA6821894.1"/>
    </source>
</evidence>
<feature type="transmembrane region" description="Helical" evidence="1">
    <location>
        <begin position="88"/>
        <end position="108"/>
    </location>
</feature>
<protein>
    <recommendedName>
        <fullName evidence="3">DUF420 domain-containing protein</fullName>
    </recommendedName>
</protein>
<dbReference type="EMBL" id="CACVAP010000100">
    <property type="protein sequence ID" value="CAA6821894.1"/>
    <property type="molecule type" value="Genomic_DNA"/>
</dbReference>
<name>A0A6S6TR31_9BACT</name>
<evidence type="ECO:0000256" key="1">
    <source>
        <dbReference type="SAM" id="Phobius"/>
    </source>
</evidence>
<dbReference type="AlphaFoldDB" id="A0A6S6TR31"/>
<keyword evidence="1" id="KW-1133">Transmembrane helix</keyword>
<evidence type="ECO:0008006" key="3">
    <source>
        <dbReference type="Google" id="ProtNLM"/>
    </source>
</evidence>
<gene>
    <name evidence="2" type="ORF">HELGO_WM9003</name>
</gene>
<dbReference type="Pfam" id="PF04238">
    <property type="entry name" value="DUF420"/>
    <property type="match status" value="1"/>
</dbReference>